<protein>
    <recommendedName>
        <fullName evidence="5">G domain-containing protein</fullName>
    </recommendedName>
</protein>
<evidence type="ECO:0000313" key="3">
    <source>
        <dbReference type="EMBL" id="OMJ80978.1"/>
    </source>
</evidence>
<comment type="caution">
    <text evidence="3">The sequence shown here is derived from an EMBL/GenBank/DDBJ whole genome shotgun (WGS) entry which is preliminary data.</text>
</comment>
<name>A0A1R2BW13_9CILI</name>
<proteinExistence type="predicted"/>
<evidence type="ECO:0000313" key="4">
    <source>
        <dbReference type="Proteomes" id="UP000187209"/>
    </source>
</evidence>
<evidence type="ECO:0000256" key="1">
    <source>
        <dbReference type="SAM" id="Coils"/>
    </source>
</evidence>
<sequence length="484" mass="53915">MEQVYDDIEVHKENNDLNIEELKEMIDKAEEKLNSVPKQSVLLLGNTGSGKSTIICLLAKLQIKIISSSQGDLQIDFEEREKIDIDIGHFFGSCTKIPIPIKIQNTFFWDIPGFRDNTSVSQEIINMYCTKRIIDSSSENKIVYLINYHILKANKGEGFAEDIRQLMGMFPDTEKLINSISIVLTHAPSRVKTQEFINILKSLTKQNNYFNGLNDIINGLCRKRNIISVFRAPENDSDKNYMNELRRSINVGIENSCFNKMEAINSLSPRAIEAVECLIKCYENEIKVKMDIFADSLTAKFKSETNLNDLAKNKSVLDKFASDYNDRNFETFISSLPYLNKHFTDSRSIINEASNLTTKIIFFNSYRKRENCQINTNLWVSQIFMSLVELTNRIQIIKAEQTILKEKRKNNIIIGGLAAVGIIAGGVILAPVVAGAAGVAGVAGAAGATGMAEIVGAAGVTELGLMAKSAITIGGPIVISYIRK</sequence>
<dbReference type="EMBL" id="MPUH01000400">
    <property type="protein sequence ID" value="OMJ80978.1"/>
    <property type="molecule type" value="Genomic_DNA"/>
</dbReference>
<dbReference type="CDD" id="cd00267">
    <property type="entry name" value="ABC_ATPase"/>
    <property type="match status" value="1"/>
</dbReference>
<evidence type="ECO:0008006" key="5">
    <source>
        <dbReference type="Google" id="ProtNLM"/>
    </source>
</evidence>
<evidence type="ECO:0000256" key="2">
    <source>
        <dbReference type="SAM" id="Phobius"/>
    </source>
</evidence>
<gene>
    <name evidence="3" type="ORF">SteCoe_18687</name>
</gene>
<dbReference type="OrthoDB" id="8954335at2759"/>
<dbReference type="SUPFAM" id="SSF52540">
    <property type="entry name" value="P-loop containing nucleoside triphosphate hydrolases"/>
    <property type="match status" value="2"/>
</dbReference>
<feature type="coiled-coil region" evidence="1">
    <location>
        <begin position="12"/>
        <end position="39"/>
    </location>
</feature>
<keyword evidence="2" id="KW-1133">Transmembrane helix</keyword>
<feature type="transmembrane region" description="Helical" evidence="2">
    <location>
        <begin position="412"/>
        <end position="443"/>
    </location>
</feature>
<keyword evidence="2" id="KW-0472">Membrane</keyword>
<keyword evidence="4" id="KW-1185">Reference proteome</keyword>
<organism evidence="3 4">
    <name type="scientific">Stentor coeruleus</name>
    <dbReference type="NCBI Taxonomy" id="5963"/>
    <lineage>
        <taxon>Eukaryota</taxon>
        <taxon>Sar</taxon>
        <taxon>Alveolata</taxon>
        <taxon>Ciliophora</taxon>
        <taxon>Postciliodesmatophora</taxon>
        <taxon>Heterotrichea</taxon>
        <taxon>Heterotrichida</taxon>
        <taxon>Stentoridae</taxon>
        <taxon>Stentor</taxon>
    </lineage>
</organism>
<dbReference type="InterPro" id="IPR027417">
    <property type="entry name" value="P-loop_NTPase"/>
</dbReference>
<reference evidence="3 4" key="1">
    <citation type="submission" date="2016-11" db="EMBL/GenBank/DDBJ databases">
        <title>The macronuclear genome of Stentor coeruleus: a giant cell with tiny introns.</title>
        <authorList>
            <person name="Slabodnick M."/>
            <person name="Ruby J.G."/>
            <person name="Reiff S.B."/>
            <person name="Swart E.C."/>
            <person name="Gosai S."/>
            <person name="Prabakaran S."/>
            <person name="Witkowska E."/>
            <person name="Larue G.E."/>
            <person name="Fisher S."/>
            <person name="Freeman R.M."/>
            <person name="Gunawardena J."/>
            <person name="Chu W."/>
            <person name="Stover N.A."/>
            <person name="Gregory B.D."/>
            <person name="Nowacki M."/>
            <person name="Derisi J."/>
            <person name="Roy S.W."/>
            <person name="Marshall W.F."/>
            <person name="Sood P."/>
        </authorList>
    </citation>
    <scope>NUCLEOTIDE SEQUENCE [LARGE SCALE GENOMIC DNA]</scope>
    <source>
        <strain evidence="3">WM001</strain>
    </source>
</reference>
<keyword evidence="2" id="KW-0812">Transmembrane</keyword>
<dbReference type="AlphaFoldDB" id="A0A1R2BW13"/>
<keyword evidence="1" id="KW-0175">Coiled coil</keyword>
<dbReference type="Gene3D" id="3.40.50.300">
    <property type="entry name" value="P-loop containing nucleotide triphosphate hydrolases"/>
    <property type="match status" value="1"/>
</dbReference>
<dbReference type="Proteomes" id="UP000187209">
    <property type="component" value="Unassembled WGS sequence"/>
</dbReference>
<accession>A0A1R2BW13</accession>